<evidence type="ECO:0000313" key="3">
    <source>
        <dbReference type="Proteomes" id="UP000593572"/>
    </source>
</evidence>
<feature type="non-terminal residue" evidence="2">
    <location>
        <position position="1"/>
    </location>
</feature>
<reference evidence="2 3" key="1">
    <citation type="journal article" date="2019" name="Genome Biol. Evol.">
        <title>Insights into the evolution of the New World diploid cottons (Gossypium, subgenus Houzingenia) based on genome sequencing.</title>
        <authorList>
            <person name="Grover C.E."/>
            <person name="Arick M.A. 2nd"/>
            <person name="Thrash A."/>
            <person name="Conover J.L."/>
            <person name="Sanders W.S."/>
            <person name="Peterson D.G."/>
            <person name="Frelichowski J.E."/>
            <person name="Scheffler J.A."/>
            <person name="Scheffler B.E."/>
            <person name="Wendel J.F."/>
        </authorList>
    </citation>
    <scope>NUCLEOTIDE SEQUENCE [LARGE SCALE GENOMIC DNA]</scope>
    <source>
        <strain evidence="2">157</strain>
        <tissue evidence="2">Leaf</tissue>
    </source>
</reference>
<name>A0A7J8MPG3_9ROSI</name>
<protein>
    <submittedName>
        <fullName evidence="2">Uncharacterized protein</fullName>
    </submittedName>
</protein>
<dbReference type="Pfam" id="PF03662">
    <property type="entry name" value="Glyco_hydro_79n"/>
    <property type="match status" value="1"/>
</dbReference>
<comment type="caution">
    <text evidence="2">The sequence shown here is derived from an EMBL/GenBank/DDBJ whole genome shotgun (WGS) entry which is preliminary data.</text>
</comment>
<dbReference type="AlphaFoldDB" id="A0A7J8MPG3"/>
<accession>A0A7J8MPG3</accession>
<dbReference type="Proteomes" id="UP000593572">
    <property type="component" value="Unassembled WGS sequence"/>
</dbReference>
<dbReference type="GO" id="GO:0016020">
    <property type="term" value="C:membrane"/>
    <property type="evidence" value="ECO:0007669"/>
    <property type="project" value="InterPro"/>
</dbReference>
<dbReference type="InterPro" id="IPR005199">
    <property type="entry name" value="Glyco_hydro_79"/>
</dbReference>
<keyword evidence="1" id="KW-1133">Transmembrane helix</keyword>
<evidence type="ECO:0000256" key="1">
    <source>
        <dbReference type="SAM" id="Phobius"/>
    </source>
</evidence>
<dbReference type="EMBL" id="JABEZX010000009">
    <property type="protein sequence ID" value="MBA0566494.1"/>
    <property type="molecule type" value="Genomic_DNA"/>
</dbReference>
<keyword evidence="3" id="KW-1185">Reference proteome</keyword>
<gene>
    <name evidence="2" type="ORF">Golob_011305</name>
</gene>
<dbReference type="PANTHER" id="PTHR14363">
    <property type="entry name" value="HEPARANASE-RELATED"/>
    <property type="match status" value="1"/>
</dbReference>
<dbReference type="GO" id="GO:0004566">
    <property type="term" value="F:beta-glucuronidase activity"/>
    <property type="evidence" value="ECO:0007669"/>
    <property type="project" value="TreeGrafter"/>
</dbReference>
<dbReference type="GO" id="GO:0009505">
    <property type="term" value="C:plant-type cell wall"/>
    <property type="evidence" value="ECO:0007669"/>
    <property type="project" value="TreeGrafter"/>
</dbReference>
<sequence length="199" mass="22325">MHEALWTTLFPEDTKLFHMTLVTELIFLRFISICLSGNGLYGVRIRAKVKAEQYGKDVIILKNLVKELYPEPETQTEILGPRGDDPNLITKTHESFYLNQATQTYKDVSDTLNKFKPWFGAWVSESGGAFHGGGKDVSPTLADGFGKCSFLSVPLAINFKDGELPNREEYHLNALDENIEGDVMLLNDVPLCPTMDPKL</sequence>
<feature type="transmembrane region" description="Helical" evidence="1">
    <location>
        <begin position="16"/>
        <end position="41"/>
    </location>
</feature>
<evidence type="ECO:0000313" key="2">
    <source>
        <dbReference type="EMBL" id="MBA0566494.1"/>
    </source>
</evidence>
<dbReference type="PANTHER" id="PTHR14363:SF13">
    <property type="entry name" value="OS07G0598400 PROTEIN"/>
    <property type="match status" value="1"/>
</dbReference>
<keyword evidence="1" id="KW-0472">Membrane</keyword>
<organism evidence="2 3">
    <name type="scientific">Gossypium lobatum</name>
    <dbReference type="NCBI Taxonomy" id="34289"/>
    <lineage>
        <taxon>Eukaryota</taxon>
        <taxon>Viridiplantae</taxon>
        <taxon>Streptophyta</taxon>
        <taxon>Embryophyta</taxon>
        <taxon>Tracheophyta</taxon>
        <taxon>Spermatophyta</taxon>
        <taxon>Magnoliopsida</taxon>
        <taxon>eudicotyledons</taxon>
        <taxon>Gunneridae</taxon>
        <taxon>Pentapetalae</taxon>
        <taxon>rosids</taxon>
        <taxon>malvids</taxon>
        <taxon>Malvales</taxon>
        <taxon>Malvaceae</taxon>
        <taxon>Malvoideae</taxon>
        <taxon>Gossypium</taxon>
    </lineage>
</organism>
<keyword evidence="1" id="KW-0812">Transmembrane</keyword>
<proteinExistence type="predicted"/>